<evidence type="ECO:0000313" key="7">
    <source>
        <dbReference type="Proteomes" id="UP000325395"/>
    </source>
</evidence>
<dbReference type="PANTHER" id="PTHR23501:SF43">
    <property type="entry name" value="MULTIDRUG TRANSPORTER, PUTATIVE (AFU_ORTHOLOGUE AFUA_6G03040)-RELATED"/>
    <property type="match status" value="1"/>
</dbReference>
<accession>A0ABQ6W5C7</accession>
<feature type="transmembrane region" description="Helical" evidence="5">
    <location>
        <begin position="79"/>
        <end position="98"/>
    </location>
</feature>
<keyword evidence="3 5" id="KW-1133">Transmembrane helix</keyword>
<evidence type="ECO:0000313" key="6">
    <source>
        <dbReference type="EMBL" id="KAE8412344.1"/>
    </source>
</evidence>
<sequence>MDSIPSVVVVGIILILALLNCFLNHQVPQDERSRFSLQKSIHEAFRKVDLLGSSMLLVATVCLVAALEEANQEYEWISPFTIVMLVISGVTWAVFLAWERRVTLSSTQVKPVFFW</sequence>
<keyword evidence="7" id="KW-1185">Reference proteome</keyword>
<evidence type="ECO:0000256" key="5">
    <source>
        <dbReference type="SAM" id="Phobius"/>
    </source>
</evidence>
<feature type="transmembrane region" description="Helical" evidence="5">
    <location>
        <begin position="48"/>
        <end position="67"/>
    </location>
</feature>
<dbReference type="Proteomes" id="UP000325395">
    <property type="component" value="Unassembled WGS sequence"/>
</dbReference>
<dbReference type="EMBL" id="ML735838">
    <property type="protein sequence ID" value="KAE8412344.1"/>
    <property type="molecule type" value="Genomic_DNA"/>
</dbReference>
<dbReference type="PANTHER" id="PTHR23501">
    <property type="entry name" value="MAJOR FACILITATOR SUPERFAMILY"/>
    <property type="match status" value="1"/>
</dbReference>
<evidence type="ECO:0000256" key="1">
    <source>
        <dbReference type="ARBA" id="ARBA00004141"/>
    </source>
</evidence>
<gene>
    <name evidence="6" type="ORF">BDV36DRAFT_271727</name>
</gene>
<keyword evidence="2 5" id="KW-0812">Transmembrane</keyword>
<protein>
    <submittedName>
        <fullName evidence="6">Uncharacterized protein</fullName>
    </submittedName>
</protein>
<keyword evidence="4 5" id="KW-0472">Membrane</keyword>
<organism evidence="6 7">
    <name type="scientific">Aspergillus pseudocaelatus</name>
    <dbReference type="NCBI Taxonomy" id="1825620"/>
    <lineage>
        <taxon>Eukaryota</taxon>
        <taxon>Fungi</taxon>
        <taxon>Dikarya</taxon>
        <taxon>Ascomycota</taxon>
        <taxon>Pezizomycotina</taxon>
        <taxon>Eurotiomycetes</taxon>
        <taxon>Eurotiomycetidae</taxon>
        <taxon>Eurotiales</taxon>
        <taxon>Aspergillaceae</taxon>
        <taxon>Aspergillus</taxon>
        <taxon>Aspergillus subgen. Circumdati</taxon>
    </lineage>
</organism>
<proteinExistence type="predicted"/>
<evidence type="ECO:0000256" key="4">
    <source>
        <dbReference type="ARBA" id="ARBA00023136"/>
    </source>
</evidence>
<name>A0ABQ6W5C7_9EURO</name>
<feature type="transmembrane region" description="Helical" evidence="5">
    <location>
        <begin position="6"/>
        <end position="27"/>
    </location>
</feature>
<evidence type="ECO:0000256" key="3">
    <source>
        <dbReference type="ARBA" id="ARBA00022989"/>
    </source>
</evidence>
<reference evidence="6 7" key="1">
    <citation type="submission" date="2019-04" db="EMBL/GenBank/DDBJ databases">
        <authorList>
            <consortium name="DOE Joint Genome Institute"/>
            <person name="Mondo S."/>
            <person name="Kjaerbolling I."/>
            <person name="Vesth T."/>
            <person name="Frisvad J.C."/>
            <person name="Nybo J.L."/>
            <person name="Theobald S."/>
            <person name="Kildgaard S."/>
            <person name="Isbrandt T."/>
            <person name="Kuo A."/>
            <person name="Sato A."/>
            <person name="Lyhne E.K."/>
            <person name="Kogle M.E."/>
            <person name="Wiebenga A."/>
            <person name="Kun R.S."/>
            <person name="Lubbers R.J."/>
            <person name="Makela M.R."/>
            <person name="Barry K."/>
            <person name="Chovatia M."/>
            <person name="Clum A."/>
            <person name="Daum C."/>
            <person name="Haridas S."/>
            <person name="He G."/>
            <person name="LaButti K."/>
            <person name="Lipzen A."/>
            <person name="Riley R."/>
            <person name="Salamov A."/>
            <person name="Simmons B.A."/>
            <person name="Magnuson J.K."/>
            <person name="Henrissat B."/>
            <person name="Mortensen U.H."/>
            <person name="Larsen T.O."/>
            <person name="Devries R.P."/>
            <person name="Grigoriev I.V."/>
            <person name="Machida M."/>
            <person name="Baker S.E."/>
            <person name="Andersen M.R."/>
            <person name="Cantor M.N."/>
            <person name="Hua S.X."/>
        </authorList>
    </citation>
    <scope>NUCLEOTIDE SEQUENCE [LARGE SCALE GENOMIC DNA]</scope>
    <source>
        <strain evidence="6 7">CBS 117616</strain>
    </source>
</reference>
<evidence type="ECO:0000256" key="2">
    <source>
        <dbReference type="ARBA" id="ARBA00022692"/>
    </source>
</evidence>
<comment type="subcellular location">
    <subcellularLocation>
        <location evidence="1">Membrane</location>
        <topology evidence="1">Multi-pass membrane protein</topology>
    </subcellularLocation>
</comment>